<organism evidence="3 4">
    <name type="scientific">Rhizoctonia solani</name>
    <dbReference type="NCBI Taxonomy" id="456999"/>
    <lineage>
        <taxon>Eukaryota</taxon>
        <taxon>Fungi</taxon>
        <taxon>Dikarya</taxon>
        <taxon>Basidiomycota</taxon>
        <taxon>Agaricomycotina</taxon>
        <taxon>Agaricomycetes</taxon>
        <taxon>Cantharellales</taxon>
        <taxon>Ceratobasidiaceae</taxon>
        <taxon>Rhizoctonia</taxon>
    </lineage>
</organism>
<reference evidence="3" key="1">
    <citation type="submission" date="2021-01" db="EMBL/GenBank/DDBJ databases">
        <authorList>
            <person name="Kaushik A."/>
        </authorList>
    </citation>
    <scope>NUCLEOTIDE SEQUENCE</scope>
    <source>
        <strain evidence="3">Type strain: AG8-Rh-89/</strain>
    </source>
</reference>
<feature type="transmembrane region" description="Helical" evidence="1">
    <location>
        <begin position="194"/>
        <end position="218"/>
    </location>
</feature>
<protein>
    <recommendedName>
        <fullName evidence="2">DUF6535 domain-containing protein</fullName>
    </recommendedName>
</protein>
<evidence type="ECO:0000313" key="3">
    <source>
        <dbReference type="EMBL" id="CAE6486267.1"/>
    </source>
</evidence>
<sequence>DEDAQVWKTYVREADEIDKERVDGWNESMDVILIFVRKLSHLSGNTFVIESYKNLKQDSTDISTQTLLTISQTLMRIANGSQSAGIPPGTEAETPVFQPSARAICVNVLWFLSLSLSVGVSLISMLAKEWCMELMSGRAGSPVTQVRRRQQRWDGLVKWKMEELIMLLPSLIHLSLLLFAIGLCIFLWDVHYGVAIPVVIVTALSTSAYFACTVVPFWNEYCPYGTVLSRFAKQFVTIRSKYIQESIMQDKVTANALHWMIATCETPRSVDIALQSLAAADESLPIENLEKYDAWEMIRHRLKRLATDKQSEHNHKAAELYARAVKFYLIRRSKLEVLTYGYNVSGFSQEQKVALIQFTIQILINRLDITGNIETTQLLHRCAAIGQYYISSLRGDDASGIYKMLGGPDSLAEDLMNQIEQHLKSNSYSVMMLPKDAPFEQTIVPYLLLGTLWIWIYPTVSYGPWGEDSRPEALDYLWAMLMLIAYSDSSHLKHLDTNYLTYGLWYLLTNPSSYNLSRIDCMPIERALQWVSSANGFSPKVQSIYHAYYIYYLRCNITTMADQDAFAPQVLTASTHLRRYSPWDDDYLLPTIEIYILLVKYLCTTSDITSSDRWRTYWTFLYSPIPKCSPQLVQLVSSSDLITLLSNGMGSENHNARVFATAQLGLFFYMALHEVNRQSPTLSALEAELLKHPALENDLGRLEAVAEELEAKLLVSVDGCDMELRGYAYRVLEAMLQHRSTPLPEIAHDDLNHLPKRLRGIESFVNYETERSVAYPDLSFNPDGRPRMINCIS</sequence>
<dbReference type="AlphaFoldDB" id="A0A8H3H6I4"/>
<evidence type="ECO:0000313" key="4">
    <source>
        <dbReference type="Proteomes" id="UP000663850"/>
    </source>
</evidence>
<dbReference type="Proteomes" id="UP000663850">
    <property type="component" value="Unassembled WGS sequence"/>
</dbReference>
<evidence type="ECO:0000259" key="2">
    <source>
        <dbReference type="Pfam" id="PF20153"/>
    </source>
</evidence>
<feature type="domain" description="DUF6535" evidence="2">
    <location>
        <begin position="7"/>
        <end position="188"/>
    </location>
</feature>
<evidence type="ECO:0000256" key="1">
    <source>
        <dbReference type="SAM" id="Phobius"/>
    </source>
</evidence>
<dbReference type="InterPro" id="IPR045338">
    <property type="entry name" value="DUF6535"/>
</dbReference>
<feature type="transmembrane region" description="Helical" evidence="1">
    <location>
        <begin position="108"/>
        <end position="127"/>
    </location>
</feature>
<keyword evidence="1" id="KW-0812">Transmembrane</keyword>
<dbReference type="Pfam" id="PF20153">
    <property type="entry name" value="DUF6535"/>
    <property type="match status" value="1"/>
</dbReference>
<feature type="non-terminal residue" evidence="3">
    <location>
        <position position="793"/>
    </location>
</feature>
<proteinExistence type="predicted"/>
<gene>
    <name evidence="3" type="ORF">RDB_LOCUS79951</name>
</gene>
<name>A0A8H3H6I4_9AGAM</name>
<comment type="caution">
    <text evidence="3">The sequence shown here is derived from an EMBL/GenBank/DDBJ whole genome shotgun (WGS) entry which is preliminary data.</text>
</comment>
<feature type="transmembrane region" description="Helical" evidence="1">
    <location>
        <begin position="164"/>
        <end position="188"/>
    </location>
</feature>
<keyword evidence="1" id="KW-0472">Membrane</keyword>
<accession>A0A8H3H6I4</accession>
<keyword evidence="1" id="KW-1133">Transmembrane helix</keyword>
<dbReference type="EMBL" id="CAJMWZ010004197">
    <property type="protein sequence ID" value="CAE6486267.1"/>
    <property type="molecule type" value="Genomic_DNA"/>
</dbReference>